<dbReference type="PRINTS" id="PR01181">
    <property type="entry name" value="DAPDCRBXLASE"/>
</dbReference>
<name>A0ABD5V7C0_9EURY</name>
<dbReference type="PANTHER" id="PTHR43727">
    <property type="entry name" value="DIAMINOPIMELATE DECARBOXYLASE"/>
    <property type="match status" value="1"/>
</dbReference>
<feature type="region of interest" description="Disordered" evidence="9">
    <location>
        <begin position="1"/>
        <end position="35"/>
    </location>
</feature>
<comment type="caution">
    <text evidence="11">The sequence shown here is derived from an EMBL/GenBank/DDBJ whole genome shotgun (WGS) entry which is preliminary data.</text>
</comment>
<dbReference type="Gene3D" id="2.40.37.10">
    <property type="entry name" value="Lyase, Ornithine Decarboxylase, Chain A, domain 1"/>
    <property type="match status" value="1"/>
</dbReference>
<feature type="modified residue" description="N6-(pyridoxal phosphate)lysine" evidence="5 7">
    <location>
        <position position="88"/>
    </location>
</feature>
<gene>
    <name evidence="5 11" type="primary">lysA</name>
    <name evidence="11" type="ORF">ACFQGB_00305</name>
</gene>
<feature type="compositionally biased region" description="Basic and acidic residues" evidence="9">
    <location>
        <begin position="1"/>
        <end position="11"/>
    </location>
</feature>
<evidence type="ECO:0000256" key="5">
    <source>
        <dbReference type="HAMAP-Rule" id="MF_02120"/>
    </source>
</evidence>
<evidence type="ECO:0000256" key="1">
    <source>
        <dbReference type="ARBA" id="ARBA00001933"/>
    </source>
</evidence>
<dbReference type="Pfam" id="PF02784">
    <property type="entry name" value="Orn_Arg_deC_N"/>
    <property type="match status" value="1"/>
</dbReference>
<feature type="binding site" evidence="5">
    <location>
        <position position="404"/>
    </location>
    <ligand>
        <name>substrate</name>
    </ligand>
</feature>
<feature type="binding site" evidence="5">
    <location>
        <position position="347"/>
    </location>
    <ligand>
        <name>substrate</name>
    </ligand>
</feature>
<organism evidence="11 12">
    <name type="scientific">Halorubellus litoreus</name>
    <dbReference type="NCBI Taxonomy" id="755308"/>
    <lineage>
        <taxon>Archaea</taxon>
        <taxon>Methanobacteriati</taxon>
        <taxon>Methanobacteriota</taxon>
        <taxon>Stenosarchaea group</taxon>
        <taxon>Halobacteria</taxon>
        <taxon>Halobacteriales</taxon>
        <taxon>Halorubellaceae</taxon>
        <taxon>Halorubellus</taxon>
    </lineage>
</organism>
<comment type="cofactor">
    <cofactor evidence="1 5 7 8">
        <name>pyridoxal 5'-phosphate</name>
        <dbReference type="ChEBI" id="CHEBI:597326"/>
    </cofactor>
</comment>
<dbReference type="GO" id="GO:0030170">
    <property type="term" value="F:pyridoxal phosphate binding"/>
    <property type="evidence" value="ECO:0007669"/>
    <property type="project" value="UniProtKB-UniRule"/>
</dbReference>
<dbReference type="InterPro" id="IPR022644">
    <property type="entry name" value="De-COase2_N"/>
</dbReference>
<keyword evidence="12" id="KW-1185">Reference proteome</keyword>
<comment type="function">
    <text evidence="5">Specifically catalyzes the decarboxylation of meso-diaminopimelate (meso-DAP) to L-lysine.</text>
</comment>
<dbReference type="CDD" id="cd06828">
    <property type="entry name" value="PLPDE_III_DapDC"/>
    <property type="match status" value="1"/>
</dbReference>
<feature type="binding site" evidence="5">
    <location>
        <position position="404"/>
    </location>
    <ligand>
        <name>pyridoxal 5'-phosphate</name>
        <dbReference type="ChEBI" id="CHEBI:597326"/>
    </ligand>
</feature>
<evidence type="ECO:0000313" key="12">
    <source>
        <dbReference type="Proteomes" id="UP001596395"/>
    </source>
</evidence>
<evidence type="ECO:0000256" key="7">
    <source>
        <dbReference type="PIRSR" id="PIRSR600183-50"/>
    </source>
</evidence>
<keyword evidence="5" id="KW-0028">Amino-acid biosynthesis</keyword>
<evidence type="ECO:0000256" key="6">
    <source>
        <dbReference type="NCBIfam" id="TIGR01048"/>
    </source>
</evidence>
<dbReference type="HAMAP" id="MF_02120">
    <property type="entry name" value="LysA"/>
    <property type="match status" value="1"/>
</dbReference>
<dbReference type="InterPro" id="IPR029066">
    <property type="entry name" value="PLP-binding_barrel"/>
</dbReference>
<keyword evidence="2 5" id="KW-0210">Decarboxylase</keyword>
<keyword evidence="5 8" id="KW-0457">Lysine biosynthesis</keyword>
<feature type="active site" description="Proton donor" evidence="7">
    <location>
        <position position="375"/>
    </location>
</feature>
<dbReference type="SUPFAM" id="SSF50621">
    <property type="entry name" value="Alanine racemase C-terminal domain-like"/>
    <property type="match status" value="1"/>
</dbReference>
<dbReference type="PROSITE" id="PS00879">
    <property type="entry name" value="ODR_DC_2_2"/>
    <property type="match status" value="1"/>
</dbReference>
<keyword evidence="3 5" id="KW-0663">Pyridoxal phosphate</keyword>
<evidence type="ECO:0000256" key="4">
    <source>
        <dbReference type="ARBA" id="ARBA00023239"/>
    </source>
</evidence>
<evidence type="ECO:0000256" key="2">
    <source>
        <dbReference type="ARBA" id="ARBA00022793"/>
    </source>
</evidence>
<dbReference type="GO" id="GO:0009089">
    <property type="term" value="P:lysine biosynthetic process via diaminopimelate"/>
    <property type="evidence" value="ECO:0007669"/>
    <property type="project" value="UniProtKB-UniRule"/>
</dbReference>
<feature type="binding site" evidence="5">
    <location>
        <position position="376"/>
    </location>
    <ligand>
        <name>substrate</name>
    </ligand>
</feature>
<sequence length="445" mass="46366">MSEESASRTGDDGTGESGAVCDGAGESGAACDGGPEVRRLADWDADTLLDLRRQYGSPSYVLDLDRVRENYRRLAAAFPDAAVHYAAKANALGDVFEALDDEGAGVECASAGEVVRALDAGVPSDRVHYTAVNPPAVDLDTVVELWTDGVAADLTVTVGAEDTVARLATRGYDGRLCVRVNPGVGAGHHEKVQTGANAKFGVPRDRALDVAETATQAGMDVVGVHAHAGSGIHDADDLDAHREMVARVGDVAREFDAAHDLEFVDVGGGLGVPYREADAPLDLDAVADATRDALGDVDAQLVVEPGRYLVADAGVLLTDVNTVKETPDTTVLGVDAGMTTLARPAIYGSYHPIRNVTAGGDGRGEVRATVTGPICESSDVFAEDRPLAEPVRGDVLAIGNAGAYGYEMASNYNTRPRPATAVLEDGSASLARRRETLSDITTLEL</sequence>
<dbReference type="InterPro" id="IPR009006">
    <property type="entry name" value="Ala_racemase/Decarboxylase_C"/>
</dbReference>
<comment type="similarity">
    <text evidence="5">Belongs to the Orn/Lys/Arg decarboxylase class-II family. LysA subfamily.</text>
</comment>
<dbReference type="AlphaFoldDB" id="A0ABD5V7C0"/>
<evidence type="ECO:0000313" key="11">
    <source>
        <dbReference type="EMBL" id="MFC6951289.1"/>
    </source>
</evidence>
<feature type="binding site" evidence="5">
    <location>
        <begin position="304"/>
        <end position="307"/>
    </location>
    <ligand>
        <name>pyridoxal 5'-phosphate</name>
        <dbReference type="ChEBI" id="CHEBI:597326"/>
    </ligand>
</feature>
<accession>A0ABD5V7C0</accession>
<keyword evidence="4 5" id="KW-0456">Lyase</keyword>
<dbReference type="NCBIfam" id="TIGR01048">
    <property type="entry name" value="lysA"/>
    <property type="match status" value="1"/>
</dbReference>
<evidence type="ECO:0000256" key="8">
    <source>
        <dbReference type="RuleBase" id="RU003738"/>
    </source>
</evidence>
<comment type="subunit">
    <text evidence="5">Homodimer.</text>
</comment>
<comment type="catalytic activity">
    <reaction evidence="5 8">
        <text>meso-2,6-diaminopimelate + H(+) = L-lysine + CO2</text>
        <dbReference type="Rhea" id="RHEA:15101"/>
        <dbReference type="ChEBI" id="CHEBI:15378"/>
        <dbReference type="ChEBI" id="CHEBI:16526"/>
        <dbReference type="ChEBI" id="CHEBI:32551"/>
        <dbReference type="ChEBI" id="CHEBI:57791"/>
        <dbReference type="EC" id="4.1.1.20"/>
    </reaction>
</comment>
<proteinExistence type="inferred from homology"/>
<evidence type="ECO:0000256" key="3">
    <source>
        <dbReference type="ARBA" id="ARBA00022898"/>
    </source>
</evidence>
<dbReference type="Gene3D" id="3.20.20.10">
    <property type="entry name" value="Alanine racemase"/>
    <property type="match status" value="1"/>
</dbReference>
<feature type="binding site" evidence="5">
    <location>
        <position position="307"/>
    </location>
    <ligand>
        <name>substrate</name>
    </ligand>
</feature>
<dbReference type="RefSeq" id="WP_336348327.1">
    <property type="nucleotide sequence ID" value="NZ_JAZAQL010000001.1"/>
</dbReference>
<dbReference type="InterPro" id="IPR002986">
    <property type="entry name" value="DAP_deCOOHase_LysA"/>
</dbReference>
<dbReference type="GO" id="GO:0008836">
    <property type="term" value="F:diaminopimelate decarboxylase activity"/>
    <property type="evidence" value="ECO:0007669"/>
    <property type="project" value="UniProtKB-UniRule"/>
</dbReference>
<evidence type="ECO:0000259" key="10">
    <source>
        <dbReference type="Pfam" id="PF02784"/>
    </source>
</evidence>
<dbReference type="InterPro" id="IPR022657">
    <property type="entry name" value="De-COase2_CS"/>
</dbReference>
<comment type="pathway">
    <text evidence="5 8">Amino-acid biosynthesis; L-lysine biosynthesis via DAP pathway; L-lysine from DL-2,6-diaminopimelate: step 1/1.</text>
</comment>
<dbReference type="PANTHER" id="PTHR43727:SF2">
    <property type="entry name" value="GROUP IV DECARBOXYLASE"/>
    <property type="match status" value="1"/>
</dbReference>
<feature type="domain" description="Orn/DAP/Arg decarboxylase 2 N-terminal" evidence="10">
    <location>
        <begin position="65"/>
        <end position="311"/>
    </location>
</feature>
<dbReference type="EC" id="4.1.1.20" evidence="5 6"/>
<dbReference type="PRINTS" id="PR01179">
    <property type="entry name" value="ODADCRBXLASE"/>
</dbReference>
<dbReference type="EMBL" id="JBHSXN010000001">
    <property type="protein sequence ID" value="MFC6951289.1"/>
    <property type="molecule type" value="Genomic_DNA"/>
</dbReference>
<protein>
    <recommendedName>
        <fullName evidence="5 6">Diaminopimelate decarboxylase</fullName>
        <shortName evidence="5">DAP decarboxylase</shortName>
        <shortName evidence="5">DAPDC</shortName>
        <ecNumber evidence="5 6">4.1.1.20</ecNumber>
    </recommendedName>
</protein>
<evidence type="ECO:0000256" key="9">
    <source>
        <dbReference type="SAM" id="MobiDB-lite"/>
    </source>
</evidence>
<reference evidence="11 12" key="1">
    <citation type="journal article" date="2019" name="Int. J. Syst. Evol. Microbiol.">
        <title>The Global Catalogue of Microorganisms (GCM) 10K type strain sequencing project: providing services to taxonomists for standard genome sequencing and annotation.</title>
        <authorList>
            <consortium name="The Broad Institute Genomics Platform"/>
            <consortium name="The Broad Institute Genome Sequencing Center for Infectious Disease"/>
            <person name="Wu L."/>
            <person name="Ma J."/>
        </authorList>
    </citation>
    <scope>NUCLEOTIDE SEQUENCE [LARGE SCALE GENOMIC DNA]</scope>
    <source>
        <strain evidence="11 12">GX26</strain>
    </source>
</reference>
<dbReference type="InterPro" id="IPR000183">
    <property type="entry name" value="Orn/DAP/Arg_de-COase"/>
</dbReference>
<feature type="binding site" evidence="5">
    <location>
        <position position="343"/>
    </location>
    <ligand>
        <name>substrate</name>
    </ligand>
</feature>
<feature type="binding site" evidence="5">
    <location>
        <position position="269"/>
    </location>
    <ligand>
        <name>pyridoxal 5'-phosphate</name>
        <dbReference type="ChEBI" id="CHEBI:597326"/>
    </ligand>
</feature>
<dbReference type="Proteomes" id="UP001596395">
    <property type="component" value="Unassembled WGS sequence"/>
</dbReference>
<dbReference type="SUPFAM" id="SSF51419">
    <property type="entry name" value="PLP-binding barrel"/>
    <property type="match status" value="1"/>
</dbReference>